<name>A0A644YKA9_9ZZZZ</name>
<comment type="caution">
    <text evidence="3">The sequence shown here is derived from an EMBL/GenBank/DDBJ whole genome shotgun (WGS) entry which is preliminary data.</text>
</comment>
<feature type="domain" description="DUF4143" evidence="2">
    <location>
        <begin position="202"/>
        <end position="367"/>
    </location>
</feature>
<dbReference type="InterPro" id="IPR025420">
    <property type="entry name" value="DUF4143"/>
</dbReference>
<dbReference type="InterPro" id="IPR027417">
    <property type="entry name" value="P-loop_NTPase"/>
</dbReference>
<evidence type="ECO:0000259" key="2">
    <source>
        <dbReference type="Pfam" id="PF13635"/>
    </source>
</evidence>
<reference evidence="3" key="1">
    <citation type="submission" date="2019-08" db="EMBL/GenBank/DDBJ databases">
        <authorList>
            <person name="Kucharzyk K."/>
            <person name="Murdoch R.W."/>
            <person name="Higgins S."/>
            <person name="Loffler F."/>
        </authorList>
    </citation>
    <scope>NUCLEOTIDE SEQUENCE</scope>
</reference>
<accession>A0A644YKA9</accession>
<evidence type="ECO:0000313" key="3">
    <source>
        <dbReference type="EMBL" id="MPM26554.1"/>
    </source>
</evidence>
<organism evidence="3">
    <name type="scientific">bioreactor metagenome</name>
    <dbReference type="NCBI Taxonomy" id="1076179"/>
    <lineage>
        <taxon>unclassified sequences</taxon>
        <taxon>metagenomes</taxon>
        <taxon>ecological metagenomes</taxon>
    </lineage>
</organism>
<dbReference type="PANTHER" id="PTHR43566">
    <property type="entry name" value="CONSERVED PROTEIN"/>
    <property type="match status" value="1"/>
</dbReference>
<dbReference type="EMBL" id="VSSQ01004766">
    <property type="protein sequence ID" value="MPM26554.1"/>
    <property type="molecule type" value="Genomic_DNA"/>
</dbReference>
<feature type="domain" description="AAA" evidence="1">
    <location>
        <begin position="24"/>
        <end position="138"/>
    </location>
</feature>
<dbReference type="SUPFAM" id="SSF52540">
    <property type="entry name" value="P-loop containing nucleoside triphosphate hydrolases"/>
    <property type="match status" value="1"/>
</dbReference>
<dbReference type="Pfam" id="PF13173">
    <property type="entry name" value="AAA_14"/>
    <property type="match status" value="1"/>
</dbReference>
<proteinExistence type="predicted"/>
<sequence>MSEKQYLPRLIDRKVIQYLQAFGAICIEGPKGCGKTETSLHHCKSKFDVGSPKGNFSNRKLALMDPSLILEGESPRLIDEWQEVPTIWDAVRHEVDQRKGKGHFILTGSSTPNKNGIFHSGAGRIAKLRMRPMSLFEMGYSCGSVSLSGLFSGDTKAVFTGEVDLRNIIRFIIQGGWPENIGLDYEYARLLPKQYMDAVIDSDISRLDDKVRDLGKIRLLLRSLARNESTTVTNKALKNDIKEIDDEDINVETVAEYLNLFERLFLLDNQQPFSTSIRSSVRVKQSVKRHFSDPSLACALLGTTEDALLSDLETLGFLFEALCERDLKIYADSFDAKVFHYQDYQNNEIDAVVEMPDGSWGAFEIKLGAHQLDDAAKKLLQLKSQIENDSKGRPPKLLGVICGLTNAAYIRPDGVHVIPITALKD</sequence>
<protein>
    <recommendedName>
        <fullName evidence="4">DUF4143 domain-containing protein</fullName>
    </recommendedName>
</protein>
<gene>
    <name evidence="3" type="ORF">SDC9_73058</name>
</gene>
<dbReference type="InterPro" id="IPR041682">
    <property type="entry name" value="AAA_14"/>
</dbReference>
<evidence type="ECO:0008006" key="4">
    <source>
        <dbReference type="Google" id="ProtNLM"/>
    </source>
</evidence>
<dbReference type="PANTHER" id="PTHR43566:SF2">
    <property type="entry name" value="DUF4143 DOMAIN-CONTAINING PROTEIN"/>
    <property type="match status" value="1"/>
</dbReference>
<dbReference type="Pfam" id="PF13635">
    <property type="entry name" value="DUF4143"/>
    <property type="match status" value="1"/>
</dbReference>
<evidence type="ECO:0000259" key="1">
    <source>
        <dbReference type="Pfam" id="PF13173"/>
    </source>
</evidence>
<dbReference type="AlphaFoldDB" id="A0A644YKA9"/>